<dbReference type="EMBL" id="PQFF01000283">
    <property type="protein sequence ID" value="RHZ66126.1"/>
    <property type="molecule type" value="Genomic_DNA"/>
</dbReference>
<evidence type="ECO:0000313" key="1">
    <source>
        <dbReference type="EMBL" id="RHZ66126.1"/>
    </source>
</evidence>
<organism evidence="1 2">
    <name type="scientific">Diversispora epigaea</name>
    <dbReference type="NCBI Taxonomy" id="1348612"/>
    <lineage>
        <taxon>Eukaryota</taxon>
        <taxon>Fungi</taxon>
        <taxon>Fungi incertae sedis</taxon>
        <taxon>Mucoromycota</taxon>
        <taxon>Glomeromycotina</taxon>
        <taxon>Glomeromycetes</taxon>
        <taxon>Diversisporales</taxon>
        <taxon>Diversisporaceae</taxon>
        <taxon>Diversispora</taxon>
    </lineage>
</organism>
<keyword evidence="2" id="KW-1185">Reference proteome</keyword>
<dbReference type="Pfam" id="PF08238">
    <property type="entry name" value="Sel1"/>
    <property type="match status" value="2"/>
</dbReference>
<dbReference type="OrthoDB" id="2384430at2759"/>
<dbReference type="SUPFAM" id="SSF81901">
    <property type="entry name" value="HCP-like"/>
    <property type="match status" value="1"/>
</dbReference>
<dbReference type="InterPro" id="IPR011990">
    <property type="entry name" value="TPR-like_helical_dom_sf"/>
</dbReference>
<dbReference type="InterPro" id="IPR006597">
    <property type="entry name" value="Sel1-like"/>
</dbReference>
<protein>
    <submittedName>
        <fullName evidence="1">Uncharacterized protein</fullName>
    </submittedName>
</protein>
<dbReference type="Gene3D" id="1.25.40.10">
    <property type="entry name" value="Tetratricopeptide repeat domain"/>
    <property type="match status" value="1"/>
</dbReference>
<evidence type="ECO:0000313" key="2">
    <source>
        <dbReference type="Proteomes" id="UP000266861"/>
    </source>
</evidence>
<accession>A0A397HX42</accession>
<proteinExistence type="predicted"/>
<gene>
    <name evidence="1" type="ORF">Glove_309g140</name>
</gene>
<dbReference type="AlphaFoldDB" id="A0A397HX42"/>
<dbReference type="Proteomes" id="UP000266861">
    <property type="component" value="Unassembled WGS sequence"/>
</dbReference>
<comment type="caution">
    <text evidence="1">The sequence shown here is derived from an EMBL/GenBank/DDBJ whole genome shotgun (WGS) entry which is preliminary data.</text>
</comment>
<name>A0A397HX42_9GLOM</name>
<reference evidence="1 2" key="1">
    <citation type="submission" date="2018-08" db="EMBL/GenBank/DDBJ databases">
        <title>Genome and evolution of the arbuscular mycorrhizal fungus Diversispora epigaea (formerly Glomus versiforme) and its bacterial endosymbionts.</title>
        <authorList>
            <person name="Sun X."/>
            <person name="Fei Z."/>
            <person name="Harrison M."/>
        </authorList>
    </citation>
    <scope>NUCLEOTIDE SEQUENCE [LARGE SCALE GENOMIC DNA]</scope>
    <source>
        <strain evidence="1 2">IT104</strain>
    </source>
</reference>
<sequence length="106" mass="11913">MSEDATKGFSWYLKSALAGNVDAISFIGIFYSDGTCVDIEIKKHLNEAAECDISEGQYEVGKCFYEECGTKKDFVNAIYWLNTAKENGNIDAKKLLKKIINKIKTR</sequence>